<feature type="transmembrane region" description="Helical" evidence="9">
    <location>
        <begin position="292"/>
        <end position="311"/>
    </location>
</feature>
<dbReference type="PANTHER" id="PTHR33650">
    <property type="entry name" value="CHLOROPLAST ENVELOPE MEMBRANE PROTEIN-RELATED"/>
    <property type="match status" value="1"/>
</dbReference>
<name>A0A835UJV1_VANPL</name>
<evidence type="ECO:0000256" key="5">
    <source>
        <dbReference type="ARBA" id="ARBA00022989"/>
    </source>
</evidence>
<evidence type="ECO:0000256" key="6">
    <source>
        <dbReference type="ARBA" id="ARBA00023065"/>
    </source>
</evidence>
<comment type="caution">
    <text evidence="10">The sequence shown here is derived from an EMBL/GenBank/DDBJ whole genome shotgun (WGS) entry which is preliminary data.</text>
</comment>
<evidence type="ECO:0000256" key="1">
    <source>
        <dbReference type="ARBA" id="ARBA00004141"/>
    </source>
</evidence>
<gene>
    <name evidence="10" type="ORF">HPP92_019998</name>
</gene>
<dbReference type="GO" id="GO:1902600">
    <property type="term" value="P:proton transmembrane transport"/>
    <property type="evidence" value="ECO:0007669"/>
    <property type="project" value="UniProtKB-KW"/>
</dbReference>
<evidence type="ECO:0000256" key="7">
    <source>
        <dbReference type="ARBA" id="ARBA00023136"/>
    </source>
</evidence>
<organism evidence="10 11">
    <name type="scientific">Vanilla planifolia</name>
    <name type="common">Vanilla</name>
    <dbReference type="NCBI Taxonomy" id="51239"/>
    <lineage>
        <taxon>Eukaryota</taxon>
        <taxon>Viridiplantae</taxon>
        <taxon>Streptophyta</taxon>
        <taxon>Embryophyta</taxon>
        <taxon>Tracheophyta</taxon>
        <taxon>Spermatophyta</taxon>
        <taxon>Magnoliopsida</taxon>
        <taxon>Liliopsida</taxon>
        <taxon>Asparagales</taxon>
        <taxon>Orchidaceae</taxon>
        <taxon>Vanilloideae</taxon>
        <taxon>Vanilleae</taxon>
        <taxon>Vanilla</taxon>
    </lineage>
</organism>
<keyword evidence="6" id="KW-0406">Ion transport</keyword>
<keyword evidence="5 9" id="KW-1133">Transmembrane helix</keyword>
<keyword evidence="7 9" id="KW-0472">Membrane</keyword>
<dbReference type="Proteomes" id="UP000639772">
    <property type="component" value="Chromosome 10"/>
</dbReference>
<evidence type="ECO:0008006" key="12">
    <source>
        <dbReference type="Google" id="ProtNLM"/>
    </source>
</evidence>
<evidence type="ECO:0000256" key="4">
    <source>
        <dbReference type="ARBA" id="ARBA00022781"/>
    </source>
</evidence>
<evidence type="ECO:0000256" key="9">
    <source>
        <dbReference type="SAM" id="Phobius"/>
    </source>
</evidence>
<reference evidence="10 11" key="1">
    <citation type="journal article" date="2020" name="Nat. Food">
        <title>A phased Vanilla planifolia genome enables genetic improvement of flavour and production.</title>
        <authorList>
            <person name="Hasing T."/>
            <person name="Tang H."/>
            <person name="Brym M."/>
            <person name="Khazi F."/>
            <person name="Huang T."/>
            <person name="Chambers A.H."/>
        </authorList>
    </citation>
    <scope>NUCLEOTIDE SEQUENCE [LARGE SCALE GENOMIC DNA]</scope>
    <source>
        <tissue evidence="10">Leaf</tissue>
    </source>
</reference>
<keyword evidence="2" id="KW-0813">Transport</keyword>
<evidence type="ECO:0000256" key="8">
    <source>
        <dbReference type="ARBA" id="ARBA00043980"/>
    </source>
</evidence>
<evidence type="ECO:0000256" key="2">
    <source>
        <dbReference type="ARBA" id="ARBA00022448"/>
    </source>
</evidence>
<evidence type="ECO:0000256" key="3">
    <source>
        <dbReference type="ARBA" id="ARBA00022692"/>
    </source>
</evidence>
<sequence>MWHSVYALNEHVDGFLRQTSFAWRWKICQRVSTLWSIWIFEFSSKRKRVSVYRLVPAAKRNHARKRPWWESLFSEEDDDVLSIWKGVDVLGDTEEVEEVSCDEKFESWKRRAEAITELKDAQEDARNAESREWEDWIGDDSTDAARSSWYHDFCDAGSKAADEFSSDQYEMLREKSFIDAAKKLISGSIGDELFFEDKVFQYASTSSAKFIALIVIIPWAVGFLVHDYILMPFLDRQQKLEMVKSLRVAKARYRLEVEIGKSPPLSDEDVWLELRHKAIELRDEFRLENRRAFANIWSDMVYGVVLFILIYSNKSKVALLEFTGYHSEFGWHALAEIIMEHYGFEVDEAVITIFIAIFPVAIDIFVKLWLFKFLPRLSPNVAIILRKMQRH</sequence>
<feature type="transmembrane region" description="Helical" evidence="9">
    <location>
        <begin position="210"/>
        <end position="234"/>
    </location>
</feature>
<comment type="subcellular location">
    <subcellularLocation>
        <location evidence="1">Membrane</location>
        <topology evidence="1">Multi-pass membrane protein</topology>
    </subcellularLocation>
</comment>
<dbReference type="PANTHER" id="PTHR33650:SF1">
    <property type="entry name" value="CHLOROPLAST ENVELOPE MEMBRANE PROTEIN"/>
    <property type="match status" value="1"/>
</dbReference>
<evidence type="ECO:0000313" key="10">
    <source>
        <dbReference type="EMBL" id="KAG0465834.1"/>
    </source>
</evidence>
<dbReference type="Pfam" id="PF03040">
    <property type="entry name" value="CemA"/>
    <property type="match status" value="2"/>
</dbReference>
<keyword evidence="4" id="KW-0375">Hydrogen ion transport</keyword>
<evidence type="ECO:0000313" key="11">
    <source>
        <dbReference type="Proteomes" id="UP000639772"/>
    </source>
</evidence>
<dbReference type="OrthoDB" id="1748043at2759"/>
<accession>A0A835UJV1</accession>
<protein>
    <recommendedName>
        <fullName evidence="12">Chloroplast envelope membrane protein</fullName>
    </recommendedName>
</protein>
<keyword evidence="3 9" id="KW-0812">Transmembrane</keyword>
<feature type="transmembrane region" description="Helical" evidence="9">
    <location>
        <begin position="349"/>
        <end position="370"/>
    </location>
</feature>
<dbReference type="GO" id="GO:0016020">
    <property type="term" value="C:membrane"/>
    <property type="evidence" value="ECO:0007669"/>
    <property type="project" value="UniProtKB-SubCell"/>
</dbReference>
<dbReference type="InterPro" id="IPR004282">
    <property type="entry name" value="CemA"/>
</dbReference>
<proteinExistence type="inferred from homology"/>
<dbReference type="EMBL" id="JADCNM010000010">
    <property type="protein sequence ID" value="KAG0465834.1"/>
    <property type="molecule type" value="Genomic_DNA"/>
</dbReference>
<comment type="similarity">
    <text evidence="8">Belongs to the CemA family.</text>
</comment>
<dbReference type="AlphaFoldDB" id="A0A835UJV1"/>